<sequence>MTDARRALFALGAVVCLIVVASALPAADPRLDPPGTDGGDVVAGQWDAGERNTTDPAQQAADASTDEQPSDDETDTERDIQVSGSPVPGTRLTVRTESPDPFDTNTITVDDDVVGDTDPFGNLDVPVPYAEEMTIGIRGEETSRTVDIETNATIYEQSPAVPNGTLSITASVETEPVPGAVVTVDGERAGSTDSEGDATVPLPPSAGPVEIGVERGPVTAERVVDVPDPTVSFATPMLFPGFPAHVVVSADGAPVRDARVEIGGESAATTGGDGRAMVWLPVEDSATVRATVGTESATTTVGNLYFRLAAVVVIVPGLVIGGVLTYLKLAALRQRRRAEGVVAVFVGLAGVLEGLSGAIGRLRRSLADWPKAVASIGRPSLSGLGGWRLPALGTAIAMPSLGGIAASLPSFGSLRDAVSGSPNNSSTSSLGPNRLVAWLNGDESEEADDAVEEPTDTDEPAVSLTPREEIRAAWHAFVDRLDVGRRETVTPGTVARRAIRDGFPADSVRRLLAVVREVEYGGREPSPDRVASARAAAGDLITFEEDEADPPRAEDGSTGGSGE</sequence>
<organism evidence="5 6">
    <name type="scientific">Halorhabdus tiamatea SARL4B</name>
    <dbReference type="NCBI Taxonomy" id="1033806"/>
    <lineage>
        <taxon>Archaea</taxon>
        <taxon>Methanobacteriati</taxon>
        <taxon>Methanobacteriota</taxon>
        <taxon>Stenosarchaea group</taxon>
        <taxon>Halobacteria</taxon>
        <taxon>Halobacteriales</taxon>
        <taxon>Haloarculaceae</taxon>
        <taxon>Halorhabdus</taxon>
    </lineage>
</organism>
<dbReference type="EMBL" id="AFNT02000049">
    <property type="protein sequence ID" value="ERJ04963.1"/>
    <property type="molecule type" value="Genomic_DNA"/>
</dbReference>
<evidence type="ECO:0000259" key="3">
    <source>
        <dbReference type="Pfam" id="PF13559"/>
    </source>
</evidence>
<feature type="region of interest" description="Disordered" evidence="1">
    <location>
        <begin position="540"/>
        <end position="563"/>
    </location>
</feature>
<dbReference type="RefSeq" id="WP_008524306.1">
    <property type="nucleotide sequence ID" value="NC_021921.1"/>
</dbReference>
<evidence type="ECO:0000256" key="2">
    <source>
        <dbReference type="SAM" id="Phobius"/>
    </source>
</evidence>
<accession>F7PGF3</accession>
<evidence type="ECO:0000313" key="4">
    <source>
        <dbReference type="EMBL" id="CCQ33842.1"/>
    </source>
</evidence>
<dbReference type="GeneID" id="23799731"/>
<gene>
    <name evidence="5" type="ORF">HLRTI_003081</name>
    <name evidence="4" type="ORF">HTIA_1716</name>
</gene>
<dbReference type="EMBL" id="HF571520">
    <property type="protein sequence ID" value="CCQ33842.1"/>
    <property type="molecule type" value="Genomic_DNA"/>
</dbReference>
<evidence type="ECO:0000256" key="1">
    <source>
        <dbReference type="SAM" id="MobiDB-lite"/>
    </source>
</evidence>
<dbReference type="OrthoDB" id="18481at2157"/>
<evidence type="ECO:0000313" key="6">
    <source>
        <dbReference type="Proteomes" id="UP000003861"/>
    </source>
</evidence>
<feature type="domain" description="Protein-glutamine gamma-glutamyltransferase-like C-terminal" evidence="3">
    <location>
        <begin position="471"/>
        <end position="536"/>
    </location>
</feature>
<protein>
    <recommendedName>
        <fullName evidence="3">Protein-glutamine gamma-glutamyltransferase-like C-terminal domain-containing protein</fullName>
    </recommendedName>
</protein>
<feature type="region of interest" description="Disordered" evidence="1">
    <location>
        <begin position="27"/>
        <end position="126"/>
    </location>
</feature>
<dbReference type="STRING" id="1033806.HTIA_1716"/>
<dbReference type="PATRIC" id="fig|1033806.12.peg.1706"/>
<reference evidence="5 6" key="2">
    <citation type="journal article" date="2013" name="PLoS ONE">
        <title>INDIGO - INtegrated Data Warehouse of MIcrobial GenOmes with Examples from the Red Sea Extremophiles.</title>
        <authorList>
            <person name="Alam I."/>
            <person name="Antunes A."/>
            <person name="Kamau A.A."/>
            <person name="Ba Alawi W."/>
            <person name="Kalkatawi M."/>
            <person name="Stingl U."/>
            <person name="Bajic V.B."/>
        </authorList>
    </citation>
    <scope>NUCLEOTIDE SEQUENCE [LARGE SCALE GENOMIC DNA]</scope>
    <source>
        <strain evidence="5 6">SARL4B</strain>
    </source>
</reference>
<evidence type="ECO:0000313" key="7">
    <source>
        <dbReference type="Proteomes" id="UP000015381"/>
    </source>
</evidence>
<dbReference type="InterPro" id="IPR025403">
    <property type="entry name" value="TgpA-like_C"/>
</dbReference>
<dbReference type="Pfam" id="PF13559">
    <property type="entry name" value="DUF4129"/>
    <property type="match status" value="1"/>
</dbReference>
<feature type="transmembrane region" description="Helical" evidence="2">
    <location>
        <begin position="304"/>
        <end position="327"/>
    </location>
</feature>
<feature type="region of interest" description="Disordered" evidence="1">
    <location>
        <begin position="187"/>
        <end position="208"/>
    </location>
</feature>
<evidence type="ECO:0000313" key="5">
    <source>
        <dbReference type="EMBL" id="ERJ04963.1"/>
    </source>
</evidence>
<reference evidence="4 7" key="3">
    <citation type="journal article" date="2014" name="Environ. Microbiol.">
        <title>Halorhabdus tiamatea: proteogenomics and glycosidase activity measurements identify the first cultivated euryarchaeon from a deep-sea anoxic brine lake as potential polysaccharide degrader.</title>
        <authorList>
            <person name="Werner J."/>
            <person name="Ferrer M."/>
            <person name="Michel G."/>
            <person name="Mann A.J."/>
            <person name="Huang S."/>
            <person name="Juarez S."/>
            <person name="Ciordia S."/>
            <person name="Albar J.P."/>
            <person name="Alcaide M."/>
            <person name="La Cono V."/>
            <person name="Yakimov M.M."/>
            <person name="Antunes A."/>
            <person name="Taborda M."/>
            <person name="Da Costa M.S."/>
            <person name="Amann R.I."/>
            <person name="Gloeckner F.O."/>
            <person name="Golyshina O.V."/>
            <person name="Golyshin P.N."/>
            <person name="Teeling H."/>
        </authorList>
    </citation>
    <scope>NUCLEOTIDE SEQUENCE [LARGE SCALE GENOMIC DNA]</scope>
    <source>
        <strain evidence="7">SARL4B</strain>
        <strain evidence="4">Type strain: SARL4B</strain>
    </source>
</reference>
<dbReference type="Proteomes" id="UP000003861">
    <property type="component" value="Unassembled WGS sequence"/>
</dbReference>
<keyword evidence="7" id="KW-1185">Reference proteome</keyword>
<proteinExistence type="predicted"/>
<keyword evidence="2" id="KW-0472">Membrane</keyword>
<keyword evidence="2" id="KW-1133">Transmembrane helix</keyword>
<feature type="compositionally biased region" description="Acidic residues" evidence="1">
    <location>
        <begin position="64"/>
        <end position="76"/>
    </location>
</feature>
<keyword evidence="2" id="KW-0812">Transmembrane</keyword>
<dbReference type="HOGENOM" id="CLU_465901_0_0_2"/>
<dbReference type="KEGG" id="hti:HTIA_1716"/>
<dbReference type="eggNOG" id="arCOG02085">
    <property type="taxonomic scope" value="Archaea"/>
</dbReference>
<dbReference type="AlphaFoldDB" id="F7PGF3"/>
<dbReference type="Proteomes" id="UP000015381">
    <property type="component" value="Chromosome I"/>
</dbReference>
<name>F7PGF3_9EURY</name>
<reference evidence="5 6" key="1">
    <citation type="journal article" date="2011" name="J. Bacteriol.">
        <title>Genome sequence of Halorhabdus tiamatea, the first archaeon isolated from a deep-sea anoxic brine lake.</title>
        <authorList>
            <person name="Antunes A."/>
            <person name="Alam I."/>
            <person name="Bajic V.B."/>
            <person name="Stingl U."/>
        </authorList>
    </citation>
    <scope>NUCLEOTIDE SEQUENCE [LARGE SCALE GENOMIC DNA]</scope>
    <source>
        <strain evidence="5 6">SARL4B</strain>
    </source>
</reference>